<evidence type="ECO:0000256" key="4">
    <source>
        <dbReference type="ARBA" id="ARBA00022450"/>
    </source>
</evidence>
<dbReference type="GO" id="GO:0005886">
    <property type="term" value="C:plasma membrane"/>
    <property type="evidence" value="ECO:0007669"/>
    <property type="project" value="TreeGrafter"/>
</dbReference>
<dbReference type="InterPro" id="IPR016036">
    <property type="entry name" value="Malonyl_transacylase_ACP-bd"/>
</dbReference>
<dbReference type="Pfam" id="PF00109">
    <property type="entry name" value="ketoacyl-synt"/>
    <property type="match status" value="1"/>
</dbReference>
<dbReference type="Gene3D" id="1.10.1200.10">
    <property type="entry name" value="ACP-like"/>
    <property type="match status" value="1"/>
</dbReference>
<dbReference type="InterPro" id="IPR020806">
    <property type="entry name" value="PKS_PP-bd"/>
</dbReference>
<dbReference type="Pfam" id="PF02801">
    <property type="entry name" value="Ketoacyl-synt_C"/>
    <property type="match status" value="1"/>
</dbReference>
<dbReference type="SMART" id="SM00827">
    <property type="entry name" value="PKS_AT"/>
    <property type="match status" value="1"/>
</dbReference>
<dbReference type="InterPro" id="IPR050091">
    <property type="entry name" value="PKS_NRPS_Biosynth_Enz"/>
</dbReference>
<comment type="cofactor">
    <cofactor evidence="2">
        <name>pantetheine 4'-phosphate</name>
        <dbReference type="ChEBI" id="CHEBI:47942"/>
    </cofactor>
</comment>
<keyword evidence="10" id="KW-0443">Lipid metabolism</keyword>
<dbReference type="InterPro" id="IPR014031">
    <property type="entry name" value="Ketoacyl_synth_C"/>
</dbReference>
<dbReference type="GO" id="GO:0006633">
    <property type="term" value="P:fatty acid biosynthetic process"/>
    <property type="evidence" value="ECO:0007669"/>
    <property type="project" value="InterPro"/>
</dbReference>
<dbReference type="Gene3D" id="3.30.559.30">
    <property type="entry name" value="Nonribosomal peptide synthetase, condensation domain"/>
    <property type="match status" value="1"/>
</dbReference>
<dbReference type="SUPFAM" id="SSF52777">
    <property type="entry name" value="CoA-dependent acyltransferases"/>
    <property type="match status" value="2"/>
</dbReference>
<comment type="catalytic activity">
    <reaction evidence="13">
        <text>19-(4-hydroxyphenyl)nonadecanoyl-[(phenol)carboxyphthiodiolenone synthase] + 2 (S)-methylmalonyl-CoA + 3 malonyl-CoA + 5 NADPH + 10 H(+) = C37-(phenol)carboxyphthiodiolenone-[(phenol)carboxyphthiodiolenone synthase] + 5 CO2 + 5 NADP(+) + 5 CoA + 2 H2O</text>
        <dbReference type="Rhea" id="RHEA:57760"/>
        <dbReference type="Rhea" id="RHEA-COMP:14273"/>
        <dbReference type="Rhea" id="RHEA-COMP:14990"/>
        <dbReference type="ChEBI" id="CHEBI:15377"/>
        <dbReference type="ChEBI" id="CHEBI:15378"/>
        <dbReference type="ChEBI" id="CHEBI:16526"/>
        <dbReference type="ChEBI" id="CHEBI:57287"/>
        <dbReference type="ChEBI" id="CHEBI:57327"/>
        <dbReference type="ChEBI" id="CHEBI:57384"/>
        <dbReference type="ChEBI" id="CHEBI:57783"/>
        <dbReference type="ChEBI" id="CHEBI:58349"/>
        <dbReference type="ChEBI" id="CHEBI:133301"/>
        <dbReference type="ChEBI" id="CHEBI:142260"/>
        <dbReference type="EC" id="2.3.1.292"/>
    </reaction>
</comment>
<evidence type="ECO:0000256" key="20">
    <source>
        <dbReference type="ARBA" id="ARBA00078169"/>
    </source>
</evidence>
<dbReference type="InterPro" id="IPR018201">
    <property type="entry name" value="Ketoacyl_synth_AS"/>
</dbReference>
<keyword evidence="8" id="KW-0521">NADP</keyword>
<dbReference type="Pfam" id="PF16197">
    <property type="entry name" value="KAsynt_C_assoc"/>
    <property type="match status" value="1"/>
</dbReference>
<dbReference type="GO" id="GO:0034081">
    <property type="term" value="C:polyketide synthase complex"/>
    <property type="evidence" value="ECO:0007669"/>
    <property type="project" value="UniProtKB-ARBA"/>
</dbReference>
<keyword evidence="11" id="KW-0511">Multifunctional enzyme</keyword>
<comment type="cofactor">
    <cofactor evidence="1">
        <name>NADP(+)</name>
        <dbReference type="ChEBI" id="CHEBI:58349"/>
    </cofactor>
</comment>
<dbReference type="Pfam" id="PF00698">
    <property type="entry name" value="Acyl_transf_1"/>
    <property type="match status" value="1"/>
</dbReference>
<evidence type="ECO:0000259" key="22">
    <source>
        <dbReference type="PROSITE" id="PS50075"/>
    </source>
</evidence>
<feature type="domain" description="Ketosynthase family 3 (KS3)" evidence="23">
    <location>
        <begin position="5"/>
        <end position="438"/>
    </location>
</feature>
<dbReference type="SUPFAM" id="SSF52151">
    <property type="entry name" value="FabD/lysophospholipase-like"/>
    <property type="match status" value="1"/>
</dbReference>
<dbReference type="FunFam" id="3.40.47.10:FF:000042">
    <property type="entry name" value="Polyketide synthase Pks13"/>
    <property type="match status" value="1"/>
</dbReference>
<keyword evidence="6" id="KW-0808">Transferase</keyword>
<evidence type="ECO:0000256" key="12">
    <source>
        <dbReference type="ARBA" id="ARBA00050973"/>
    </source>
</evidence>
<evidence type="ECO:0000256" key="2">
    <source>
        <dbReference type="ARBA" id="ARBA00001957"/>
    </source>
</evidence>
<dbReference type="InterPro" id="IPR014030">
    <property type="entry name" value="Ketoacyl_synth_N"/>
</dbReference>
<keyword evidence="9" id="KW-0560">Oxidoreductase</keyword>
<dbReference type="FunFam" id="1.10.1200.10:FF:000005">
    <property type="entry name" value="Nonribosomal peptide synthetase 1"/>
    <property type="match status" value="1"/>
</dbReference>
<gene>
    <name evidence="24" type="ORF">ABH38_18515</name>
</gene>
<keyword evidence="25" id="KW-1185">Reference proteome</keyword>
<evidence type="ECO:0000256" key="17">
    <source>
        <dbReference type="ARBA" id="ARBA00066974"/>
    </source>
</evidence>
<evidence type="ECO:0000313" key="24">
    <source>
        <dbReference type="EMBL" id="KLO34591.1"/>
    </source>
</evidence>
<dbReference type="InterPro" id="IPR023213">
    <property type="entry name" value="CAT-like_dom_sf"/>
</dbReference>
<comment type="catalytic activity">
    <reaction evidence="15">
        <text>icosanoyl-[(phenol)carboxyphthiodiolenone synthase] + 2 (S)-methylmalonyl-CoA + 3 malonyl-CoA + 5 NADPH + 10 H(+) = C32-carboxyphthiodiolenone-[(phenol)carboxyphthiodiolenone synthase] + 5 CO2 + 5 NADP(+) + 5 CoA + 2 H2O</text>
        <dbReference type="Rhea" id="RHEA:57748"/>
        <dbReference type="Rhea" id="RHEA-COMP:14985"/>
        <dbReference type="Rhea" id="RHEA-COMP:14986"/>
        <dbReference type="ChEBI" id="CHEBI:15377"/>
        <dbReference type="ChEBI" id="CHEBI:15378"/>
        <dbReference type="ChEBI" id="CHEBI:16526"/>
        <dbReference type="ChEBI" id="CHEBI:57287"/>
        <dbReference type="ChEBI" id="CHEBI:57327"/>
        <dbReference type="ChEBI" id="CHEBI:57384"/>
        <dbReference type="ChEBI" id="CHEBI:57783"/>
        <dbReference type="ChEBI" id="CHEBI:58349"/>
        <dbReference type="ChEBI" id="CHEBI:87848"/>
        <dbReference type="ChEBI" id="CHEBI:142236"/>
        <dbReference type="EC" id="2.3.1.292"/>
    </reaction>
</comment>
<evidence type="ECO:0000256" key="9">
    <source>
        <dbReference type="ARBA" id="ARBA00023002"/>
    </source>
</evidence>
<keyword evidence="7" id="KW-0276">Fatty acid metabolism</keyword>
<dbReference type="Gene3D" id="3.30.70.3290">
    <property type="match status" value="1"/>
</dbReference>
<comment type="catalytic activity">
    <reaction evidence="12">
        <text>17-(4-hydroxyphenyl)heptadecanoyl-[(phenol)carboxyphthiodiolenone synthase] + 2 (S)-methylmalonyl-CoA + 3 malonyl-CoA + 5 NADPH + 10 H(+) = C35-(phenol)carboxyphthiodiolenone-[(phenol)carboxyphthiodiolenone synthase] + 5 CO2 + 5 NADP(+) + 5 CoA + 2 H2O</text>
        <dbReference type="Rhea" id="RHEA:57756"/>
        <dbReference type="Rhea" id="RHEA-COMP:14272"/>
        <dbReference type="Rhea" id="RHEA-COMP:14989"/>
        <dbReference type="ChEBI" id="CHEBI:15377"/>
        <dbReference type="ChEBI" id="CHEBI:15378"/>
        <dbReference type="ChEBI" id="CHEBI:16526"/>
        <dbReference type="ChEBI" id="CHEBI:57287"/>
        <dbReference type="ChEBI" id="CHEBI:57327"/>
        <dbReference type="ChEBI" id="CHEBI:57384"/>
        <dbReference type="ChEBI" id="CHEBI:57783"/>
        <dbReference type="ChEBI" id="CHEBI:58349"/>
        <dbReference type="ChEBI" id="CHEBI:133300"/>
        <dbReference type="ChEBI" id="CHEBI:142259"/>
        <dbReference type="EC" id="2.3.1.292"/>
    </reaction>
</comment>
<evidence type="ECO:0000313" key="25">
    <source>
        <dbReference type="Proteomes" id="UP000036334"/>
    </source>
</evidence>
<evidence type="ECO:0000256" key="21">
    <source>
        <dbReference type="ARBA" id="ARBA00084020"/>
    </source>
</evidence>
<evidence type="ECO:0000256" key="5">
    <source>
        <dbReference type="ARBA" id="ARBA00022553"/>
    </source>
</evidence>
<dbReference type="Pfam" id="PF00550">
    <property type="entry name" value="PP-binding"/>
    <property type="match status" value="1"/>
</dbReference>
<protein>
    <recommendedName>
        <fullName evidence="18">Phenolphthiocerol/phthiocerol polyketide synthase subunit E</fullName>
        <ecNumber evidence="17">2.3.1.292</ecNumber>
    </recommendedName>
    <alternativeName>
        <fullName evidence="20">(Phenol)carboxyphthiodiolenone synthase subunit E</fullName>
    </alternativeName>
    <alternativeName>
        <fullName evidence="21">Beta-ketoacyl-acyl-carrier-protein synthase I</fullName>
    </alternativeName>
    <alternativeName>
        <fullName evidence="19">Phthiocerol synthesis polyketide synthase type I PpsE</fullName>
    </alternativeName>
</protein>
<dbReference type="GO" id="GO:0004312">
    <property type="term" value="F:fatty acid synthase activity"/>
    <property type="evidence" value="ECO:0007669"/>
    <property type="project" value="TreeGrafter"/>
</dbReference>
<evidence type="ECO:0000256" key="1">
    <source>
        <dbReference type="ARBA" id="ARBA00001937"/>
    </source>
</evidence>
<dbReference type="STRING" id="1202450.B586_03515"/>
<dbReference type="SUPFAM" id="SSF47336">
    <property type="entry name" value="ACP-like"/>
    <property type="match status" value="1"/>
</dbReference>
<dbReference type="SMART" id="SM00823">
    <property type="entry name" value="PKS_PP"/>
    <property type="match status" value="1"/>
</dbReference>
<dbReference type="RefSeq" id="WP_047316493.1">
    <property type="nucleotide sequence ID" value="NZ_LDPQ01000029.1"/>
</dbReference>
<comment type="caution">
    <text evidence="24">The sequence shown here is derived from an EMBL/GenBank/DDBJ whole genome shotgun (WGS) entry which is preliminary data.</text>
</comment>
<evidence type="ECO:0000256" key="15">
    <source>
        <dbReference type="ARBA" id="ARBA00052745"/>
    </source>
</evidence>
<organism evidence="24 25">
    <name type="scientific">Mycobacterium haemophilum</name>
    <dbReference type="NCBI Taxonomy" id="29311"/>
    <lineage>
        <taxon>Bacteria</taxon>
        <taxon>Bacillati</taxon>
        <taxon>Actinomycetota</taxon>
        <taxon>Actinomycetes</taxon>
        <taxon>Mycobacteriales</taxon>
        <taxon>Mycobacteriaceae</taxon>
        <taxon>Mycobacterium</taxon>
    </lineage>
</organism>
<comment type="pathway">
    <text evidence="3">Lipid metabolism; fatty acid biosynthesis.</text>
</comment>
<dbReference type="InterPro" id="IPR001242">
    <property type="entry name" value="Condensation_dom"/>
</dbReference>
<dbReference type="PROSITE" id="PS00606">
    <property type="entry name" value="KS3_1"/>
    <property type="match status" value="1"/>
</dbReference>
<dbReference type="InterPro" id="IPR014043">
    <property type="entry name" value="Acyl_transferase_dom"/>
</dbReference>
<dbReference type="InterPro" id="IPR020841">
    <property type="entry name" value="PKS_Beta-ketoAc_synthase_dom"/>
</dbReference>
<evidence type="ECO:0000256" key="6">
    <source>
        <dbReference type="ARBA" id="ARBA00022679"/>
    </source>
</evidence>
<evidence type="ECO:0000256" key="13">
    <source>
        <dbReference type="ARBA" id="ARBA00051971"/>
    </source>
</evidence>
<sequence length="1489" mass="159375">MNTPDNAIAVVGMAGKFPGANDVSAFWTNLRRGKESIVTLSEQELRDNGVSDKTLADPAYVRRAPLLDGIDEFDADFFGLPPLAAQVLDPQHRLFLQCAWHALEDAGCDPAQFDGSIGVYGTSSPSGYLLHNLLSQRDPHAVLAEGLNFDQFSLFLQNDKDFLATRISHAFNLRGPSIAVQTACSSSLVALHLACLSLLSGECDMALAGGSSLCIPHRVGYWNSPGSMVSAVGHCRPFDVRADGTVFGSGVALVALKPLQAAIDAGDRIHAVIRGSAINNDGSMKMGYAAPNPAAQADVIAEAHAVAGIDSSTVSYVETHGTGTPLGDPIEIQGLKTAFEVSQTPRPGPCVLGSVKSNIGHLEVAAGIAGLIKTILCLKNKAIPATLHYTSPNPELRLDQTPFVVQSKYGPWEWDGVRRAGVSSFGVGGTNAHVILEEAPEVPAHAAPIGPQVILLSAQTAAALGESRAALATVLEKSGGPDLSDVAYTLARRRKHDVTMAAVVRDREHAVTVLRAAEHDNVFVGESADATESSSDRVVFLFPGQGAQHVEMAKGLYDTEPVFAEHFDTCAAGFREAMGDLDLHSAIFSGTATDLERIDRSQPALFTVEYALAKLVDSYGVRAGAYIGYSTGEYIAATLAGVFDLETAIKTVSLRARLMHESPPGAMVAVALGPDDITKYLAEYAAKGVELSAVNDPGNCVVAGPKDQIRAFSQRLNEAGIPVRRVRATHAFHTSSMNPMLAEFSEFLSRQQLRVPSTPLLSNLTGTWMSEQQVTDPESWTRQISSTIRFADELDVVLSQPGRVLVEVGPGGSLTGSAMRHSKWSSEHRTVRLMRHPLQNTDDRDTFLRALGELWSAGVEVDWTPRRSANLNSGPHLVSLPGYPFARQRYWVEPKHTVWTQVPGTSNDAPIGARAEATVDGAHSGASQTEATLQRIWSQCLGVSSVDRNANFFDLGGDSLMAISISMAAANEGMTITPQDMYEHPTLASLTAAVDASFASSGLAKPPEAAAHPAVPPNIAYFVERGLRDIGRWCVPLILRLDPKVTPDDIRAVLTAVVNHHDALRLNLIDNDGLWEQHIAGPADFTRLSTRSLPDDVAADSAEERAAVSSILDELIAENGANQAYSDGPLAAVQITTSHGGPHYLGLVVHQMVADDASRQILGTDIVTAFGQRLAGEEIALEPITTGWREWSLRCAALATHPAALDSRSFWIENANKVNLWPTDAIPNAPSIDATQPPGANDLTKVSCTLSGEQTSQLDDARRRFRRSIQAIVLAALGRTIAQAVGDGVVTVELEGEGRSVLRPDVDLRRTVGWFTTYYPVPLTCAKGQGALAELDAVHNTLKSVPHYGIGYGLLRYVYAPTGRVLGAQRTPDIHFRYAGVIPELPSVDAPVQFDSDATLPVREPIPGLGHAIELRAYRSGGSLHLDWWYDTRRIPQETAEALARSFPATLSKLIQEGIAMQQDQHDESEIVGAPQAGALVDLSSLDAG</sequence>
<evidence type="ECO:0000256" key="8">
    <source>
        <dbReference type="ARBA" id="ARBA00022857"/>
    </source>
</evidence>
<dbReference type="SMART" id="SM00825">
    <property type="entry name" value="PKS_KS"/>
    <property type="match status" value="1"/>
</dbReference>
<evidence type="ECO:0000256" key="11">
    <source>
        <dbReference type="ARBA" id="ARBA00023268"/>
    </source>
</evidence>
<dbReference type="InterPro" id="IPR036736">
    <property type="entry name" value="ACP-like_sf"/>
</dbReference>
<dbReference type="PATRIC" id="fig|29311.18.peg.2595"/>
<dbReference type="EMBL" id="LDPR01000024">
    <property type="protein sequence ID" value="KLO34591.1"/>
    <property type="molecule type" value="Genomic_DNA"/>
</dbReference>
<evidence type="ECO:0000256" key="19">
    <source>
        <dbReference type="ARBA" id="ARBA00075053"/>
    </source>
</evidence>
<dbReference type="InterPro" id="IPR016039">
    <property type="entry name" value="Thiolase-like"/>
</dbReference>
<evidence type="ECO:0000256" key="3">
    <source>
        <dbReference type="ARBA" id="ARBA00005194"/>
    </source>
</evidence>
<dbReference type="InterPro" id="IPR009081">
    <property type="entry name" value="PP-bd_ACP"/>
</dbReference>
<dbReference type="PROSITE" id="PS52004">
    <property type="entry name" value="KS3_2"/>
    <property type="match status" value="1"/>
</dbReference>
<evidence type="ECO:0000256" key="16">
    <source>
        <dbReference type="ARBA" id="ARBA00058455"/>
    </source>
</evidence>
<dbReference type="GO" id="GO:0004315">
    <property type="term" value="F:3-oxoacyl-[acyl-carrier-protein] synthase activity"/>
    <property type="evidence" value="ECO:0007669"/>
    <property type="project" value="InterPro"/>
</dbReference>
<dbReference type="InterPro" id="IPR001227">
    <property type="entry name" value="Ac_transferase_dom_sf"/>
</dbReference>
<proteinExistence type="predicted"/>
<dbReference type="Gene3D" id="3.40.47.10">
    <property type="match status" value="1"/>
</dbReference>
<evidence type="ECO:0000256" key="7">
    <source>
        <dbReference type="ARBA" id="ARBA00022832"/>
    </source>
</evidence>
<evidence type="ECO:0000256" key="18">
    <source>
        <dbReference type="ARBA" id="ARBA00073623"/>
    </source>
</evidence>
<name>A0A0I9UTN6_9MYCO</name>
<evidence type="ECO:0000256" key="10">
    <source>
        <dbReference type="ARBA" id="ARBA00023098"/>
    </source>
</evidence>
<evidence type="ECO:0000256" key="14">
    <source>
        <dbReference type="ARBA" id="ARBA00052119"/>
    </source>
</evidence>
<keyword evidence="4" id="KW-0596">Phosphopantetheine</keyword>
<feature type="domain" description="Carrier" evidence="22">
    <location>
        <begin position="924"/>
        <end position="998"/>
    </location>
</feature>
<evidence type="ECO:0000259" key="23">
    <source>
        <dbReference type="PROSITE" id="PS52004"/>
    </source>
</evidence>
<accession>A0A0I9UTN6</accession>
<dbReference type="GO" id="GO:0016491">
    <property type="term" value="F:oxidoreductase activity"/>
    <property type="evidence" value="ECO:0007669"/>
    <property type="project" value="UniProtKB-KW"/>
</dbReference>
<comment type="catalytic activity">
    <reaction evidence="14">
        <text>docosanoyl-[(phenol)carboxyphthiodiolenone synthase] + 2 (S)-methylmalonyl-CoA + 3 malonyl-CoA + 5 NADPH + 10 H(+) = C34-carboxyphthiodiolenone-[(phenol)carboxyphthiodiolenone synthase] + 5 CO2 + 5 NADP(+) + 5 CoA + 2 H2O</text>
        <dbReference type="Rhea" id="RHEA:57752"/>
        <dbReference type="Rhea" id="RHEA-COMP:14987"/>
        <dbReference type="Rhea" id="RHEA-COMP:14988"/>
        <dbReference type="ChEBI" id="CHEBI:15377"/>
        <dbReference type="ChEBI" id="CHEBI:15378"/>
        <dbReference type="ChEBI" id="CHEBI:16526"/>
        <dbReference type="ChEBI" id="CHEBI:57287"/>
        <dbReference type="ChEBI" id="CHEBI:57327"/>
        <dbReference type="ChEBI" id="CHEBI:57384"/>
        <dbReference type="ChEBI" id="CHEBI:57783"/>
        <dbReference type="ChEBI" id="CHEBI:58349"/>
        <dbReference type="ChEBI" id="CHEBI:142237"/>
        <dbReference type="ChEBI" id="CHEBI:142238"/>
        <dbReference type="EC" id="2.3.1.292"/>
    </reaction>
</comment>
<dbReference type="Pfam" id="PF00668">
    <property type="entry name" value="Condensation"/>
    <property type="match status" value="1"/>
</dbReference>
<dbReference type="SUPFAM" id="SSF55048">
    <property type="entry name" value="Probable ACP-binding domain of malonyl-CoA ACP transacylase"/>
    <property type="match status" value="1"/>
</dbReference>
<dbReference type="GO" id="GO:0071770">
    <property type="term" value="P:DIM/DIP cell wall layer assembly"/>
    <property type="evidence" value="ECO:0007669"/>
    <property type="project" value="TreeGrafter"/>
</dbReference>
<dbReference type="PANTHER" id="PTHR43775">
    <property type="entry name" value="FATTY ACID SYNTHASE"/>
    <property type="match status" value="1"/>
</dbReference>
<dbReference type="Gene3D" id="3.40.366.10">
    <property type="entry name" value="Malonyl-Coenzyme A Acyl Carrier Protein, domain 2"/>
    <property type="match status" value="1"/>
</dbReference>
<dbReference type="OrthoDB" id="9778690at2"/>
<dbReference type="SUPFAM" id="SSF53901">
    <property type="entry name" value="Thiolase-like"/>
    <property type="match status" value="1"/>
</dbReference>
<reference evidence="24 25" key="1">
    <citation type="submission" date="2015-05" db="EMBL/GenBank/DDBJ databases">
        <title>Genome sequence of Mycobacterium haemophilum.</title>
        <authorList>
            <person name="Greninger A.L."/>
            <person name="Cunningham G."/>
            <person name="Miller S."/>
        </authorList>
    </citation>
    <scope>NUCLEOTIDE SEQUENCE [LARGE SCALE GENOMIC DNA]</scope>
    <source>
        <strain evidence="25">UC1</strain>
    </source>
</reference>
<dbReference type="EC" id="2.3.1.292" evidence="17"/>
<dbReference type="Gene3D" id="3.30.559.10">
    <property type="entry name" value="Chloramphenicol acetyltransferase-like domain"/>
    <property type="match status" value="1"/>
</dbReference>
<keyword evidence="5" id="KW-0597">Phosphoprotein</keyword>
<dbReference type="GO" id="GO:0031177">
    <property type="term" value="F:phosphopantetheine binding"/>
    <property type="evidence" value="ECO:0007669"/>
    <property type="project" value="InterPro"/>
</dbReference>
<dbReference type="PROSITE" id="PS50075">
    <property type="entry name" value="CARRIER"/>
    <property type="match status" value="1"/>
</dbReference>
<dbReference type="PANTHER" id="PTHR43775:SF37">
    <property type="entry name" value="SI:DKEY-61P9.11"/>
    <property type="match status" value="1"/>
</dbReference>
<dbReference type="InterPro" id="IPR016035">
    <property type="entry name" value="Acyl_Trfase/lysoPLipase"/>
</dbReference>
<dbReference type="InterPro" id="IPR032821">
    <property type="entry name" value="PKS_assoc"/>
</dbReference>
<dbReference type="CDD" id="cd00833">
    <property type="entry name" value="PKS"/>
    <property type="match status" value="1"/>
</dbReference>
<comment type="function">
    <text evidence="16">Part of the PpsABCDE complex involved in the biosynthesis of the lipid core common to phthiocerols and phenolphthiocerols by successive additions of malonyl-CoA or methylmalonyl-CoA extender units. PpsA can accept as substrate the activated forms of either icosanoyl (C20), docosanoyl (C22) or lignoceroyl (C24) groups from FadD26, or a (4-hydroxyphenyl)-C17 or (4-hydroxyphenyl)-C19 fatty acyl from FadD29. PpsA initiates the biosynthesis and extends its substrate using a malonyl-CoA extender unit. The PpsB and PpsC proteins add the second and third malonyl-CoA extender units. PpsD adds an (R)-methylmalonyl unit and PpsE adds a second (R)-methylmalonyl unit. The incorporation of the methylmalonyl units results in formation of two branched methyl groups in the elongated product.</text>
</comment>
<dbReference type="Proteomes" id="UP000036334">
    <property type="component" value="Unassembled WGS sequence"/>
</dbReference>